<evidence type="ECO:0000313" key="5">
    <source>
        <dbReference type="EMBL" id="SDX08342.1"/>
    </source>
</evidence>
<dbReference type="GO" id="GO:0030261">
    <property type="term" value="P:chromosome condensation"/>
    <property type="evidence" value="ECO:0007669"/>
    <property type="project" value="UniProtKB-KW"/>
</dbReference>
<evidence type="ECO:0000256" key="1">
    <source>
        <dbReference type="ARBA" id="ARBA00010529"/>
    </source>
</evidence>
<keyword evidence="6" id="KW-1185">Reference proteome</keyword>
<evidence type="ECO:0000256" key="3">
    <source>
        <dbReference type="ARBA" id="ARBA00023125"/>
    </source>
</evidence>
<protein>
    <submittedName>
        <fullName evidence="5">DNA-binding protein HU-beta</fullName>
    </submittedName>
</protein>
<dbReference type="EMBL" id="FNMZ01000003">
    <property type="protein sequence ID" value="SDX08342.1"/>
    <property type="molecule type" value="Genomic_DNA"/>
</dbReference>
<proteinExistence type="inferred from homology"/>
<dbReference type="OrthoDB" id="9799835at2"/>
<dbReference type="InterPro" id="IPR010992">
    <property type="entry name" value="IHF-like_DNA-bd_dom_sf"/>
</dbReference>
<evidence type="ECO:0000256" key="2">
    <source>
        <dbReference type="ARBA" id="ARBA00023067"/>
    </source>
</evidence>
<dbReference type="AlphaFoldDB" id="A0A1H2YT31"/>
<dbReference type="Gene3D" id="4.10.520.10">
    <property type="entry name" value="IHF-like DNA-binding proteins"/>
    <property type="match status" value="1"/>
</dbReference>
<evidence type="ECO:0000256" key="4">
    <source>
        <dbReference type="RuleBase" id="RU003939"/>
    </source>
</evidence>
<dbReference type="STRING" id="356660.SAMN05444336_103248"/>
<dbReference type="PANTHER" id="PTHR33175">
    <property type="entry name" value="DNA-BINDING PROTEIN HU"/>
    <property type="match status" value="1"/>
</dbReference>
<reference evidence="5 6" key="1">
    <citation type="submission" date="2016-10" db="EMBL/GenBank/DDBJ databases">
        <authorList>
            <person name="de Groot N.N."/>
        </authorList>
    </citation>
    <scope>NUCLEOTIDE SEQUENCE [LARGE SCALE GENOMIC DNA]</scope>
    <source>
        <strain evidence="5 6">DSM 17890</strain>
    </source>
</reference>
<comment type="similarity">
    <text evidence="1 4">Belongs to the bacterial histone-like protein family.</text>
</comment>
<dbReference type="GO" id="GO:0003677">
    <property type="term" value="F:DNA binding"/>
    <property type="evidence" value="ECO:0007669"/>
    <property type="project" value="UniProtKB-KW"/>
</dbReference>
<dbReference type="RefSeq" id="WP_092681531.1">
    <property type="nucleotide sequence ID" value="NZ_FNMZ01000003.1"/>
</dbReference>
<name>A0A1H2YT31_9RHOB</name>
<dbReference type="PANTHER" id="PTHR33175:SF3">
    <property type="entry name" value="DNA-BINDING PROTEIN HU-BETA"/>
    <property type="match status" value="1"/>
</dbReference>
<keyword evidence="3 5" id="KW-0238">DNA-binding</keyword>
<sequence>MKKDELVTALAEASGETKASVTAVLGAMAGVSESALKDGKAVTLPGIGKIEASERAAREVRNPQTGEKKMAEAHTAPKFKFSTTFKAAIKG</sequence>
<dbReference type="InterPro" id="IPR000119">
    <property type="entry name" value="Hist_DNA-bd"/>
</dbReference>
<dbReference type="GO" id="GO:0030527">
    <property type="term" value="F:structural constituent of chromatin"/>
    <property type="evidence" value="ECO:0007669"/>
    <property type="project" value="InterPro"/>
</dbReference>
<dbReference type="SUPFAM" id="SSF47729">
    <property type="entry name" value="IHF-like DNA-binding proteins"/>
    <property type="match status" value="1"/>
</dbReference>
<keyword evidence="2" id="KW-0226">DNA condensation</keyword>
<organism evidence="5 6">
    <name type="scientific">Albimonas donghaensis</name>
    <dbReference type="NCBI Taxonomy" id="356660"/>
    <lineage>
        <taxon>Bacteria</taxon>
        <taxon>Pseudomonadati</taxon>
        <taxon>Pseudomonadota</taxon>
        <taxon>Alphaproteobacteria</taxon>
        <taxon>Rhodobacterales</taxon>
        <taxon>Paracoccaceae</taxon>
        <taxon>Albimonas</taxon>
    </lineage>
</organism>
<dbReference type="SMART" id="SM00411">
    <property type="entry name" value="BHL"/>
    <property type="match status" value="1"/>
</dbReference>
<dbReference type="Proteomes" id="UP000199118">
    <property type="component" value="Unassembled WGS sequence"/>
</dbReference>
<evidence type="ECO:0000313" key="6">
    <source>
        <dbReference type="Proteomes" id="UP000199118"/>
    </source>
</evidence>
<dbReference type="Pfam" id="PF00216">
    <property type="entry name" value="Bac_DNA_binding"/>
    <property type="match status" value="1"/>
</dbReference>
<accession>A0A1H2YT31</accession>
<gene>
    <name evidence="5" type="ORF">SAMN05444336_103248</name>
</gene>